<dbReference type="NCBIfam" id="TIGR00044">
    <property type="entry name" value="YggS family pyridoxal phosphate-dependent enzyme"/>
    <property type="match status" value="1"/>
</dbReference>
<evidence type="ECO:0000259" key="5">
    <source>
        <dbReference type="Pfam" id="PF01168"/>
    </source>
</evidence>
<dbReference type="GO" id="GO:0030170">
    <property type="term" value="F:pyridoxal phosphate binding"/>
    <property type="evidence" value="ECO:0007669"/>
    <property type="project" value="UniProtKB-UniRule"/>
</dbReference>
<evidence type="ECO:0000313" key="7">
    <source>
        <dbReference type="Proteomes" id="UP000256686"/>
    </source>
</evidence>
<dbReference type="Proteomes" id="UP000256686">
    <property type="component" value="Unassembled WGS sequence"/>
</dbReference>
<reference evidence="7" key="1">
    <citation type="submission" date="2018-06" db="EMBL/GenBank/DDBJ databases">
        <authorList>
            <person name="Lum Nde A."/>
            <person name="Hugo C."/>
        </authorList>
    </citation>
    <scope>NUCLEOTIDE SEQUENCE [LARGE SCALE GENOMIC DNA]</scope>
    <source>
        <strain evidence="7">1_F178</strain>
    </source>
</reference>
<feature type="domain" description="Alanine racemase N-terminal" evidence="5">
    <location>
        <begin position="15"/>
        <end position="231"/>
    </location>
</feature>
<accession>A0A3D9C640</accession>
<dbReference type="SUPFAM" id="SSF51419">
    <property type="entry name" value="PLP-binding barrel"/>
    <property type="match status" value="1"/>
</dbReference>
<dbReference type="HAMAP" id="MF_02087">
    <property type="entry name" value="PLP_homeostasis"/>
    <property type="match status" value="1"/>
</dbReference>
<comment type="caution">
    <text evidence="6">The sequence shown here is derived from an EMBL/GenBank/DDBJ whole genome shotgun (WGS) entry which is preliminary data.</text>
</comment>
<dbReference type="InterPro" id="IPR001608">
    <property type="entry name" value="Ala_racemase_N"/>
</dbReference>
<proteinExistence type="inferred from homology"/>
<keyword evidence="7" id="KW-1185">Reference proteome</keyword>
<dbReference type="InterPro" id="IPR011078">
    <property type="entry name" value="PyrdxlP_homeostasis"/>
</dbReference>
<evidence type="ECO:0000256" key="3">
    <source>
        <dbReference type="PIRSR" id="PIRSR004848-1"/>
    </source>
</evidence>
<dbReference type="PANTHER" id="PTHR10146:SF14">
    <property type="entry name" value="PYRIDOXAL PHOSPHATE HOMEOSTASIS PROTEIN"/>
    <property type="match status" value="1"/>
</dbReference>
<evidence type="ECO:0000313" key="6">
    <source>
        <dbReference type="EMBL" id="REC60992.1"/>
    </source>
</evidence>
<protein>
    <recommendedName>
        <fullName evidence="2">Pyridoxal phosphate homeostasis protein</fullName>
        <shortName evidence="2">PLP homeostasis protein</shortName>
    </recommendedName>
</protein>
<dbReference type="Gene3D" id="3.20.20.10">
    <property type="entry name" value="Alanine racemase"/>
    <property type="match status" value="1"/>
</dbReference>
<comment type="cofactor">
    <cofactor evidence="3">
        <name>pyridoxal 5'-phosphate</name>
        <dbReference type="ChEBI" id="CHEBI:597326"/>
    </cofactor>
</comment>
<evidence type="ECO:0000256" key="2">
    <source>
        <dbReference type="HAMAP-Rule" id="MF_02087"/>
    </source>
</evidence>
<comment type="similarity">
    <text evidence="2 4">Belongs to the pyridoxal phosphate-binding protein YggS/PROSC family.</text>
</comment>
<name>A0A3D9C640_9FLAO</name>
<sequence length="249" mass="28429">MKEDILHNLKVIDTRIQNACKKAGRNPDEVKLLLATKTVSAERIKIALENGQTLIAENKVQELKEKYEELKKTPHINHFIGHLQTNKIKDILKYDITCIQSLDRLDLAEKLHQRLLAENRTIEVLIQVNTSNEESKFGIDPSQTIELTRKVSEFSTLKVKGLMTIGLFSAESEKVRQCFKILKNLQQQIIREYIPNIEMKELSMGMSGDLEAAIEEGATIIRVGTAVFGARIYPDSYYWDEGNNDKSKK</sequence>
<dbReference type="PANTHER" id="PTHR10146">
    <property type="entry name" value="PROLINE SYNTHETASE CO-TRANSCRIBED BACTERIAL HOMOLOG PROTEIN"/>
    <property type="match status" value="1"/>
</dbReference>
<dbReference type="FunFam" id="3.20.20.10:FF:000018">
    <property type="entry name" value="Pyridoxal phosphate homeostasis protein"/>
    <property type="match status" value="1"/>
</dbReference>
<keyword evidence="1 2" id="KW-0663">Pyridoxal phosphate</keyword>
<dbReference type="PIRSF" id="PIRSF004848">
    <property type="entry name" value="YBL036c_PLPDEIII"/>
    <property type="match status" value="1"/>
</dbReference>
<dbReference type="EMBL" id="QNVT01000019">
    <property type="protein sequence ID" value="REC60992.1"/>
    <property type="molecule type" value="Genomic_DNA"/>
</dbReference>
<evidence type="ECO:0000256" key="4">
    <source>
        <dbReference type="RuleBase" id="RU004514"/>
    </source>
</evidence>
<dbReference type="Pfam" id="PF01168">
    <property type="entry name" value="Ala_racemase_N"/>
    <property type="match status" value="1"/>
</dbReference>
<evidence type="ECO:0000256" key="1">
    <source>
        <dbReference type="ARBA" id="ARBA00022898"/>
    </source>
</evidence>
<feature type="modified residue" description="N6-(pyridoxal phosphate)lysine" evidence="2 3">
    <location>
        <position position="37"/>
    </location>
</feature>
<dbReference type="RefSeq" id="WP_115972194.1">
    <property type="nucleotide sequence ID" value="NZ_QNVT01000019.1"/>
</dbReference>
<organism evidence="6 7">
    <name type="scientific">Chryseobacterium pennae</name>
    <dbReference type="NCBI Taxonomy" id="2258962"/>
    <lineage>
        <taxon>Bacteria</taxon>
        <taxon>Pseudomonadati</taxon>
        <taxon>Bacteroidota</taxon>
        <taxon>Flavobacteriia</taxon>
        <taxon>Flavobacteriales</taxon>
        <taxon>Weeksellaceae</taxon>
        <taxon>Chryseobacterium group</taxon>
        <taxon>Chryseobacterium</taxon>
    </lineage>
</organism>
<dbReference type="AlphaFoldDB" id="A0A3D9C640"/>
<dbReference type="InterPro" id="IPR029066">
    <property type="entry name" value="PLP-binding_barrel"/>
</dbReference>
<comment type="function">
    <text evidence="2">Pyridoxal 5'-phosphate (PLP)-binding protein, which is involved in PLP homeostasis.</text>
</comment>
<gene>
    <name evidence="6" type="ORF">DRF65_18320</name>
</gene>
<dbReference type="CDD" id="cd00635">
    <property type="entry name" value="PLPDE_III_YBL036c_like"/>
    <property type="match status" value="1"/>
</dbReference>